<sequence>MPSNCILEDCSCPAPGTLCQLGFLSFSSDQQALWET</sequence>
<evidence type="ECO:0000313" key="1">
    <source>
        <dbReference type="EMBL" id="MBW92103.1"/>
    </source>
</evidence>
<dbReference type="AlphaFoldDB" id="A0A2P2JF57"/>
<dbReference type="EMBL" id="GGEC01011621">
    <property type="protein sequence ID" value="MBW92104.1"/>
    <property type="molecule type" value="Transcribed_RNA"/>
</dbReference>
<dbReference type="EMBL" id="GGEC01011620">
    <property type="protein sequence ID" value="MBW92103.1"/>
    <property type="molecule type" value="Transcribed_RNA"/>
</dbReference>
<name>A0A2P2JF57_RHIMU</name>
<organism evidence="1">
    <name type="scientific">Rhizophora mucronata</name>
    <name type="common">Asiatic mangrove</name>
    <dbReference type="NCBI Taxonomy" id="61149"/>
    <lineage>
        <taxon>Eukaryota</taxon>
        <taxon>Viridiplantae</taxon>
        <taxon>Streptophyta</taxon>
        <taxon>Embryophyta</taxon>
        <taxon>Tracheophyta</taxon>
        <taxon>Spermatophyta</taxon>
        <taxon>Magnoliopsida</taxon>
        <taxon>eudicotyledons</taxon>
        <taxon>Gunneridae</taxon>
        <taxon>Pentapetalae</taxon>
        <taxon>rosids</taxon>
        <taxon>fabids</taxon>
        <taxon>Malpighiales</taxon>
        <taxon>Rhizophoraceae</taxon>
        <taxon>Rhizophora</taxon>
    </lineage>
</organism>
<protein>
    <submittedName>
        <fullName evidence="1">Uncharacterized protein</fullName>
    </submittedName>
</protein>
<proteinExistence type="predicted"/>
<reference evidence="1" key="1">
    <citation type="submission" date="2018-02" db="EMBL/GenBank/DDBJ databases">
        <title>Rhizophora mucronata_Transcriptome.</title>
        <authorList>
            <person name="Meera S.P."/>
            <person name="Sreeshan A."/>
            <person name="Augustine A."/>
        </authorList>
    </citation>
    <scope>NUCLEOTIDE SEQUENCE</scope>
    <source>
        <tissue evidence="1">Leaf</tissue>
    </source>
</reference>
<accession>A0A2P2JF57</accession>